<gene>
    <name evidence="1" type="ORF">UFOVP1604_26</name>
</gene>
<name>A0A6J5SSG9_9CAUD</name>
<evidence type="ECO:0000313" key="1">
    <source>
        <dbReference type="EMBL" id="CAB4218492.1"/>
    </source>
</evidence>
<accession>A0A6J5SSG9</accession>
<proteinExistence type="predicted"/>
<sequence>MIVYYYFTINANTVKTNQYNMIDLKILGNKINFTKTNGDVVIDLTRRSVSFKGVLVNQGKSFIVDDGLQMRGDLLSKILYQTTSFMCVLFKYNGISNPFSLDINDFIKAPDGGVLSAMLTEPANINGSNNNWETSTRKKKKAALISPKTKQDKMRLDYLQKNSNATVAPPNIAKDTSVKVVNGKIVFGADVTSVKKEDCPDPISRTKLQAALVKNKIFG</sequence>
<reference evidence="1" key="1">
    <citation type="submission" date="2020-05" db="EMBL/GenBank/DDBJ databases">
        <authorList>
            <person name="Chiriac C."/>
            <person name="Salcher M."/>
            <person name="Ghai R."/>
            <person name="Kavagutti S V."/>
        </authorList>
    </citation>
    <scope>NUCLEOTIDE SEQUENCE</scope>
</reference>
<dbReference type="EMBL" id="LR797474">
    <property type="protein sequence ID" value="CAB4218492.1"/>
    <property type="molecule type" value="Genomic_DNA"/>
</dbReference>
<organism evidence="1">
    <name type="scientific">uncultured Caudovirales phage</name>
    <dbReference type="NCBI Taxonomy" id="2100421"/>
    <lineage>
        <taxon>Viruses</taxon>
        <taxon>Duplodnaviria</taxon>
        <taxon>Heunggongvirae</taxon>
        <taxon>Uroviricota</taxon>
        <taxon>Caudoviricetes</taxon>
        <taxon>Peduoviridae</taxon>
        <taxon>Maltschvirus</taxon>
        <taxon>Maltschvirus maltsch</taxon>
    </lineage>
</organism>
<protein>
    <submittedName>
        <fullName evidence="1">Uncharacterized protein</fullName>
    </submittedName>
</protein>